<organism evidence="8 9">
    <name type="scientific">Streptomyces cinnamoneus</name>
    <name type="common">Streptoverticillium cinnamoneum</name>
    <dbReference type="NCBI Taxonomy" id="53446"/>
    <lineage>
        <taxon>Bacteria</taxon>
        <taxon>Bacillati</taxon>
        <taxon>Actinomycetota</taxon>
        <taxon>Actinomycetes</taxon>
        <taxon>Kitasatosporales</taxon>
        <taxon>Streptomycetaceae</taxon>
        <taxon>Streptomyces</taxon>
        <taxon>Streptomyces cinnamoneus group</taxon>
    </lineage>
</organism>
<evidence type="ECO:0000313" key="9">
    <source>
        <dbReference type="Proteomes" id="UP000222531"/>
    </source>
</evidence>
<evidence type="ECO:0000313" key="8">
    <source>
        <dbReference type="EMBL" id="PHQ50054.1"/>
    </source>
</evidence>
<dbReference type="Gene3D" id="3.90.550.10">
    <property type="entry name" value="Spore Coat Polysaccharide Biosynthesis Protein SpsA, Chain A"/>
    <property type="match status" value="1"/>
</dbReference>
<dbReference type="OrthoDB" id="9806824at2"/>
<dbReference type="PANTHER" id="PTHR43867">
    <property type="entry name" value="CELLULOSE SYNTHASE CATALYTIC SUBUNIT A [UDP-FORMING]"/>
    <property type="match status" value="1"/>
</dbReference>
<dbReference type="SUPFAM" id="SSF53448">
    <property type="entry name" value="Nucleotide-diphospho-sugar transferases"/>
    <property type="match status" value="1"/>
</dbReference>
<keyword evidence="2" id="KW-0328">Glycosyltransferase</keyword>
<dbReference type="Proteomes" id="UP000222531">
    <property type="component" value="Unassembled WGS sequence"/>
</dbReference>
<keyword evidence="9" id="KW-1185">Reference proteome</keyword>
<name>A0A2G1XFN9_STRCJ</name>
<feature type="transmembrane region" description="Helical" evidence="7">
    <location>
        <begin position="400"/>
        <end position="419"/>
    </location>
</feature>
<evidence type="ECO:0000256" key="6">
    <source>
        <dbReference type="ARBA" id="ARBA00023136"/>
    </source>
</evidence>
<keyword evidence="4 7" id="KW-0812">Transmembrane</keyword>
<dbReference type="PANTHER" id="PTHR43867:SF2">
    <property type="entry name" value="CELLULOSE SYNTHASE CATALYTIC SUBUNIT A [UDP-FORMING]"/>
    <property type="match status" value="1"/>
</dbReference>
<evidence type="ECO:0000256" key="2">
    <source>
        <dbReference type="ARBA" id="ARBA00022676"/>
    </source>
</evidence>
<evidence type="ECO:0000256" key="5">
    <source>
        <dbReference type="ARBA" id="ARBA00022989"/>
    </source>
</evidence>
<dbReference type="AlphaFoldDB" id="A0A2G1XFN9"/>
<evidence type="ECO:0000256" key="7">
    <source>
        <dbReference type="SAM" id="Phobius"/>
    </source>
</evidence>
<dbReference type="InterPro" id="IPR050321">
    <property type="entry name" value="Glycosyltr_2/OpgH_subfam"/>
</dbReference>
<comment type="caution">
    <text evidence="8">The sequence shown here is derived from an EMBL/GenBank/DDBJ whole genome shotgun (WGS) entry which is preliminary data.</text>
</comment>
<dbReference type="GO" id="GO:0016020">
    <property type="term" value="C:membrane"/>
    <property type="evidence" value="ECO:0007669"/>
    <property type="project" value="UniProtKB-SubCell"/>
</dbReference>
<dbReference type="Pfam" id="PF13641">
    <property type="entry name" value="Glyco_tranf_2_3"/>
    <property type="match status" value="1"/>
</dbReference>
<protein>
    <submittedName>
        <fullName evidence="8">Glycosyl transferase</fullName>
    </submittedName>
</protein>
<feature type="transmembrane region" description="Helical" evidence="7">
    <location>
        <begin position="334"/>
        <end position="355"/>
    </location>
</feature>
<reference evidence="8 9" key="1">
    <citation type="journal article" date="2017" name="Biochemistry">
        <title>Identification of the Biosynthetic Pathway for the Antibiotic Bicyclomycin.</title>
        <authorList>
            <person name="Patteson J."/>
            <person name="Cai W."/>
            <person name="Johnson R.A."/>
            <person name="Santa Maria K."/>
            <person name="Li B."/>
        </authorList>
    </citation>
    <scope>NUCLEOTIDE SEQUENCE [LARGE SCALE GENOMIC DNA]</scope>
    <source>
        <strain evidence="8 9">ATCC 21532</strain>
    </source>
</reference>
<dbReference type="InterPro" id="IPR029044">
    <property type="entry name" value="Nucleotide-diphossugar_trans"/>
</dbReference>
<keyword evidence="3 8" id="KW-0808">Transferase</keyword>
<accession>A0A2G1XFN9</accession>
<evidence type="ECO:0000256" key="3">
    <source>
        <dbReference type="ARBA" id="ARBA00022679"/>
    </source>
</evidence>
<feature type="transmembrane region" description="Helical" evidence="7">
    <location>
        <begin position="367"/>
        <end position="388"/>
    </location>
</feature>
<comment type="subcellular location">
    <subcellularLocation>
        <location evidence="1">Membrane</location>
        <topology evidence="1">Multi-pass membrane protein</topology>
    </subcellularLocation>
</comment>
<keyword evidence="6 7" id="KW-0472">Membrane</keyword>
<dbReference type="EMBL" id="NHZO01000151">
    <property type="protein sequence ID" value="PHQ50054.1"/>
    <property type="molecule type" value="Genomic_DNA"/>
</dbReference>
<dbReference type="GO" id="GO:0016757">
    <property type="term" value="F:glycosyltransferase activity"/>
    <property type="evidence" value="ECO:0007669"/>
    <property type="project" value="UniProtKB-KW"/>
</dbReference>
<sequence>MFSSPILLAFPFFLLLCFLLYWAGARHAYLRRPAVENGDPGAFDWHFFVPCRDEEAVVGTTVNRLRADHPDAHVWVIDDDSEDRTGAIVAGLAEEDRRVHLVRRHRPHARQGKGAALNAAYDELNDFLSKDVDRERVVVCVIDADGQLDPHALARVSGPQGFGDPGTGGVQVSVRMRNTDDPRPLGEDRGRIGNAVARLLVRMQDMEFSVSNAGMQLLRGRTGSVGLGGNGQFTRLASLDRIAAAERRPWQRGALLEDYELGLHMILSGDRISHIADTWVSQEGLPHGRRFLTQRTRWAQGNLQCVRYAPRIVSSRHYGGKGVLETLYTFLQPVAHLVTLALCAVMFAFLGLTTAREGAGEAFGGMLALWPLVVALAVVSVTPFVLWGPVYRRDRAADRSLLTALLWGLALWLYAYHLFPASARGFVRMLRGRNGWAKTRRNAESVESGPVAIEA</sequence>
<evidence type="ECO:0000256" key="1">
    <source>
        <dbReference type="ARBA" id="ARBA00004141"/>
    </source>
</evidence>
<keyword evidence="5 7" id="KW-1133">Transmembrane helix</keyword>
<dbReference type="RefSeq" id="WP_099200541.1">
    <property type="nucleotide sequence ID" value="NZ_JBIRXA010000001.1"/>
</dbReference>
<proteinExistence type="predicted"/>
<evidence type="ECO:0000256" key="4">
    <source>
        <dbReference type="ARBA" id="ARBA00022692"/>
    </source>
</evidence>
<gene>
    <name evidence="8" type="ORF">BLA24_20840</name>
</gene>